<dbReference type="Proteomes" id="UP000321638">
    <property type="component" value="Unassembled WGS sequence"/>
</dbReference>
<evidence type="ECO:0000256" key="5">
    <source>
        <dbReference type="PIRSR" id="PIRSR015582-1"/>
    </source>
</evidence>
<comment type="caution">
    <text evidence="8">The sequence shown here is derived from an EMBL/GenBank/DDBJ whole genome shotgun (WGS) entry which is preliminary data.</text>
</comment>
<dbReference type="GO" id="GO:0006107">
    <property type="term" value="P:oxaloacetate metabolic process"/>
    <property type="evidence" value="ECO:0007669"/>
    <property type="project" value="TreeGrafter"/>
</dbReference>
<gene>
    <name evidence="8" type="ORF">FHP25_28445</name>
</gene>
<reference evidence="8 9" key="1">
    <citation type="submission" date="2019-06" db="EMBL/GenBank/DDBJ databases">
        <title>New taxonomy in bacterial strain CC-CFT640, isolated from vineyard.</title>
        <authorList>
            <person name="Lin S.-Y."/>
            <person name="Tsai C.-F."/>
            <person name="Young C.-C."/>
        </authorList>
    </citation>
    <scope>NUCLEOTIDE SEQUENCE [LARGE SCALE GENOMIC DNA]</scope>
    <source>
        <strain evidence="8 9">CC-CFT640</strain>
    </source>
</reference>
<dbReference type="Gene3D" id="3.20.20.60">
    <property type="entry name" value="Phosphoenolpyruvate-binding domains"/>
    <property type="match status" value="1"/>
</dbReference>
<feature type="binding site" evidence="6">
    <location>
        <position position="163"/>
    </location>
    <ligand>
        <name>Mg(2+)</name>
        <dbReference type="ChEBI" id="CHEBI:18420"/>
    </ligand>
</feature>
<evidence type="ECO:0000259" key="7">
    <source>
        <dbReference type="Pfam" id="PF03328"/>
    </source>
</evidence>
<organism evidence="8 9">
    <name type="scientific">Vineibacter terrae</name>
    <dbReference type="NCBI Taxonomy" id="2586908"/>
    <lineage>
        <taxon>Bacteria</taxon>
        <taxon>Pseudomonadati</taxon>
        <taxon>Pseudomonadota</taxon>
        <taxon>Alphaproteobacteria</taxon>
        <taxon>Hyphomicrobiales</taxon>
        <taxon>Vineibacter</taxon>
    </lineage>
</organism>
<keyword evidence="4 6" id="KW-0460">Magnesium</keyword>
<dbReference type="InterPro" id="IPR011206">
    <property type="entry name" value="Citrate_lyase_beta/mcl1/mcl2"/>
</dbReference>
<protein>
    <submittedName>
        <fullName evidence="8">CoA ester lyase</fullName>
    </submittedName>
</protein>
<dbReference type="SUPFAM" id="SSF51621">
    <property type="entry name" value="Phosphoenolpyruvate/pyruvate domain"/>
    <property type="match status" value="1"/>
</dbReference>
<keyword evidence="3 6" id="KW-0479">Metal-binding</keyword>
<keyword evidence="8" id="KW-0456">Lyase</keyword>
<dbReference type="OrthoDB" id="9800547at2"/>
<dbReference type="InterPro" id="IPR015813">
    <property type="entry name" value="Pyrv/PenolPyrv_kinase-like_dom"/>
</dbReference>
<feature type="domain" description="HpcH/HpaI aldolase/citrate lyase" evidence="7">
    <location>
        <begin position="24"/>
        <end position="232"/>
    </location>
</feature>
<evidence type="ECO:0000256" key="6">
    <source>
        <dbReference type="PIRSR" id="PIRSR015582-2"/>
    </source>
</evidence>
<comment type="similarity">
    <text evidence="2">Belongs to the HpcH/HpaI aldolase family.</text>
</comment>
<sequence length="301" mass="32778">MSGQEGQTTMRPIRSLLICTTTIARHVESALASEADAVMLDLETSIAEGEKAAARAAAAAVLDRRHKPDIFVRINEIDGRHVFDDLIALCRGRLRGLVLPQAEDPRQIMVLDWILSRIEEKHGLEGSPIEIMPLVESARGVENARDLLAASPRVRQATFGVADYCQDTHIQVADDEGELAYVRGRLVHASRASGRESPIDTVWLDLADAQGLDASLQRSRRLGFFGKLCIHPRQAIQANAAFSPSAAEVARASRIVDAFEAAMADNVAAIRVDGRLVDLPIVRSAQRIVALSKDLARRAAE</sequence>
<dbReference type="EMBL" id="VDUZ01000039">
    <property type="protein sequence ID" value="TXL71801.1"/>
    <property type="molecule type" value="Genomic_DNA"/>
</dbReference>
<name>A0A5C8PE99_9HYPH</name>
<evidence type="ECO:0000256" key="3">
    <source>
        <dbReference type="ARBA" id="ARBA00022723"/>
    </source>
</evidence>
<feature type="binding site" evidence="5">
    <location>
        <position position="73"/>
    </location>
    <ligand>
        <name>substrate</name>
    </ligand>
</feature>
<dbReference type="GO" id="GO:0016829">
    <property type="term" value="F:lyase activity"/>
    <property type="evidence" value="ECO:0007669"/>
    <property type="project" value="UniProtKB-KW"/>
</dbReference>
<dbReference type="InterPro" id="IPR040442">
    <property type="entry name" value="Pyrv_kinase-like_dom_sf"/>
</dbReference>
<comment type="cofactor">
    <cofactor evidence="1">
        <name>Mg(2+)</name>
        <dbReference type="ChEBI" id="CHEBI:18420"/>
    </cofactor>
</comment>
<feature type="binding site" evidence="6">
    <location>
        <position position="136"/>
    </location>
    <ligand>
        <name>Mg(2+)</name>
        <dbReference type="ChEBI" id="CHEBI:18420"/>
    </ligand>
</feature>
<dbReference type="PANTHER" id="PTHR32308">
    <property type="entry name" value="LYASE BETA SUBUNIT, PUTATIVE (AFU_ORTHOLOGUE AFUA_4G13030)-RELATED"/>
    <property type="match status" value="1"/>
</dbReference>
<evidence type="ECO:0000313" key="9">
    <source>
        <dbReference type="Proteomes" id="UP000321638"/>
    </source>
</evidence>
<keyword evidence="9" id="KW-1185">Reference proteome</keyword>
<accession>A0A5C8PE99</accession>
<feature type="binding site" evidence="5">
    <location>
        <position position="136"/>
    </location>
    <ligand>
        <name>substrate</name>
    </ligand>
</feature>
<evidence type="ECO:0000313" key="8">
    <source>
        <dbReference type="EMBL" id="TXL71801.1"/>
    </source>
</evidence>
<evidence type="ECO:0000256" key="2">
    <source>
        <dbReference type="ARBA" id="ARBA00005568"/>
    </source>
</evidence>
<dbReference type="Pfam" id="PF03328">
    <property type="entry name" value="HpcH_HpaI"/>
    <property type="match status" value="1"/>
</dbReference>
<dbReference type="AlphaFoldDB" id="A0A5C8PE99"/>
<dbReference type="InterPro" id="IPR005000">
    <property type="entry name" value="Aldolase/citrate-lyase_domain"/>
</dbReference>
<evidence type="ECO:0000256" key="4">
    <source>
        <dbReference type="ARBA" id="ARBA00022842"/>
    </source>
</evidence>
<evidence type="ECO:0000256" key="1">
    <source>
        <dbReference type="ARBA" id="ARBA00001946"/>
    </source>
</evidence>
<dbReference type="GO" id="GO:0000287">
    <property type="term" value="F:magnesium ion binding"/>
    <property type="evidence" value="ECO:0007669"/>
    <property type="project" value="TreeGrafter"/>
</dbReference>
<dbReference type="PIRSF" id="PIRSF015582">
    <property type="entry name" value="Cit_lyase_B"/>
    <property type="match status" value="1"/>
</dbReference>
<dbReference type="PANTHER" id="PTHR32308:SF10">
    <property type="entry name" value="CITRATE LYASE SUBUNIT BETA"/>
    <property type="match status" value="1"/>
</dbReference>
<proteinExistence type="inferred from homology"/>